<accession>A0AAD9KY59</accession>
<dbReference type="InterPro" id="IPR002048">
    <property type="entry name" value="EF_hand_dom"/>
</dbReference>
<dbReference type="PROSITE" id="PS00018">
    <property type="entry name" value="EF_HAND_1"/>
    <property type="match status" value="2"/>
</dbReference>
<evidence type="ECO:0000256" key="3">
    <source>
        <dbReference type="ARBA" id="ARBA00022837"/>
    </source>
</evidence>
<dbReference type="PROSITE" id="PS50222">
    <property type="entry name" value="EF_HAND_2"/>
    <property type="match status" value="3"/>
</dbReference>
<dbReference type="PANTHER" id="PTHR34524">
    <property type="entry name" value="CALCYPHOSIN"/>
    <property type="match status" value="1"/>
</dbReference>
<dbReference type="AlphaFoldDB" id="A0AAD9KY59"/>
<evidence type="ECO:0000256" key="1">
    <source>
        <dbReference type="ARBA" id="ARBA00022723"/>
    </source>
</evidence>
<keyword evidence="3" id="KW-0106">Calcium</keyword>
<feature type="domain" description="EF-hand" evidence="4">
    <location>
        <begin position="40"/>
        <end position="75"/>
    </location>
</feature>
<feature type="domain" description="EF-hand" evidence="4">
    <location>
        <begin position="76"/>
        <end position="111"/>
    </location>
</feature>
<keyword evidence="1" id="KW-0479">Metal-binding</keyword>
<protein>
    <recommendedName>
        <fullName evidence="4">EF-hand domain-containing protein</fullName>
    </recommendedName>
</protein>
<dbReference type="Pfam" id="PF13499">
    <property type="entry name" value="EF-hand_7"/>
    <property type="match status" value="1"/>
</dbReference>
<dbReference type="PANTHER" id="PTHR34524:SF6">
    <property type="entry name" value="CALCYPHOSINE LIKE"/>
    <property type="match status" value="1"/>
</dbReference>
<dbReference type="InterPro" id="IPR051581">
    <property type="entry name" value="Ca-bind"/>
</dbReference>
<reference evidence="5" key="1">
    <citation type="journal article" date="2023" name="Mol. Biol. Evol.">
        <title>Third-Generation Sequencing Reveals the Adaptive Role of the Epigenome in Three Deep-Sea Polychaetes.</title>
        <authorList>
            <person name="Perez M."/>
            <person name="Aroh O."/>
            <person name="Sun Y."/>
            <person name="Lan Y."/>
            <person name="Juniper S.K."/>
            <person name="Young C.R."/>
            <person name="Angers B."/>
            <person name="Qian P.Y."/>
        </authorList>
    </citation>
    <scope>NUCLEOTIDE SEQUENCE</scope>
    <source>
        <strain evidence="5">R07B-5</strain>
    </source>
</reference>
<evidence type="ECO:0000256" key="2">
    <source>
        <dbReference type="ARBA" id="ARBA00022737"/>
    </source>
</evidence>
<keyword evidence="2" id="KW-0677">Repeat</keyword>
<dbReference type="Pfam" id="PF13202">
    <property type="entry name" value="EF-hand_5"/>
    <property type="match status" value="1"/>
</dbReference>
<dbReference type="InterPro" id="IPR011992">
    <property type="entry name" value="EF-hand-dom_pair"/>
</dbReference>
<feature type="domain" description="EF-hand" evidence="4">
    <location>
        <begin position="112"/>
        <end position="147"/>
    </location>
</feature>
<keyword evidence="6" id="KW-1185">Reference proteome</keyword>
<gene>
    <name evidence="5" type="ORF">NP493_470g01008</name>
</gene>
<evidence type="ECO:0000313" key="6">
    <source>
        <dbReference type="Proteomes" id="UP001209878"/>
    </source>
</evidence>
<dbReference type="InterPro" id="IPR018247">
    <property type="entry name" value="EF_Hand_1_Ca_BS"/>
</dbReference>
<dbReference type="Proteomes" id="UP001209878">
    <property type="component" value="Unassembled WGS sequence"/>
</dbReference>
<dbReference type="SUPFAM" id="SSF47473">
    <property type="entry name" value="EF-hand"/>
    <property type="match status" value="1"/>
</dbReference>
<dbReference type="EMBL" id="JAODUO010000470">
    <property type="protein sequence ID" value="KAK2179823.1"/>
    <property type="molecule type" value="Genomic_DNA"/>
</dbReference>
<name>A0AAD9KY59_RIDPI</name>
<organism evidence="5 6">
    <name type="scientific">Ridgeia piscesae</name>
    <name type="common">Tubeworm</name>
    <dbReference type="NCBI Taxonomy" id="27915"/>
    <lineage>
        <taxon>Eukaryota</taxon>
        <taxon>Metazoa</taxon>
        <taxon>Spiralia</taxon>
        <taxon>Lophotrochozoa</taxon>
        <taxon>Annelida</taxon>
        <taxon>Polychaeta</taxon>
        <taxon>Sedentaria</taxon>
        <taxon>Canalipalpata</taxon>
        <taxon>Sabellida</taxon>
        <taxon>Siboglinidae</taxon>
        <taxon>Ridgeia</taxon>
    </lineage>
</organism>
<comment type="caution">
    <text evidence="5">The sequence shown here is derived from an EMBL/GenBank/DDBJ whole genome shotgun (WGS) entry which is preliminary data.</text>
</comment>
<evidence type="ECO:0000313" key="5">
    <source>
        <dbReference type="EMBL" id="KAK2179823.1"/>
    </source>
</evidence>
<sequence>MAATARQERELVMKMEKLKQCVDITPLERLRAYILSQGVRGLKTLAGCFKRIDTNNDRKIDYSEFTHALHAEGIFVDPEVERDCFNEIDTDLTGYIDFDEFVYALRPPMSRLRKELVHRAFNKLDSNGDGVITSADLKGVYNGRKHPKYLNGTWTEEQVFNEWLNSFNGPQNFSGVVMRLEFENYYAGVSASIDMDIYFDLMMRQAWRL</sequence>
<dbReference type="SMART" id="SM00054">
    <property type="entry name" value="EFh"/>
    <property type="match status" value="3"/>
</dbReference>
<evidence type="ECO:0000259" key="4">
    <source>
        <dbReference type="PROSITE" id="PS50222"/>
    </source>
</evidence>
<dbReference type="Gene3D" id="1.10.238.10">
    <property type="entry name" value="EF-hand"/>
    <property type="match status" value="2"/>
</dbReference>
<proteinExistence type="predicted"/>
<dbReference type="GO" id="GO:0005509">
    <property type="term" value="F:calcium ion binding"/>
    <property type="evidence" value="ECO:0007669"/>
    <property type="project" value="InterPro"/>
</dbReference>